<accession>A0A1I6IUV6</accession>
<dbReference type="EMBL" id="FOZC01000003">
    <property type="protein sequence ID" value="SFR70459.1"/>
    <property type="molecule type" value="Genomic_DNA"/>
</dbReference>
<keyword evidence="4" id="KW-0813">Transport</keyword>
<dbReference type="GO" id="GO:0006935">
    <property type="term" value="P:chemotaxis"/>
    <property type="evidence" value="ECO:0007669"/>
    <property type="project" value="UniProtKB-KW"/>
</dbReference>
<dbReference type="GO" id="GO:0005886">
    <property type="term" value="C:plasma membrane"/>
    <property type="evidence" value="ECO:0007669"/>
    <property type="project" value="UniProtKB-SubCell"/>
</dbReference>
<dbReference type="GO" id="GO:0071973">
    <property type="term" value="P:bacterial-type flagellum-dependent cell motility"/>
    <property type="evidence" value="ECO:0007669"/>
    <property type="project" value="InterPro"/>
</dbReference>
<keyword evidence="9" id="KW-0472">Membrane</keyword>
<keyword evidence="12" id="KW-0966">Cell projection</keyword>
<keyword evidence="11" id="KW-0175">Coiled coil</keyword>
<keyword evidence="6" id="KW-0145">Chemotaxis</keyword>
<dbReference type="RefSeq" id="WP_031471645.1">
    <property type="nucleotide sequence ID" value="NZ_FOZC01000003.1"/>
</dbReference>
<keyword evidence="5" id="KW-1003">Cell membrane</keyword>
<name>A0A1I6IUV6_9FIRM</name>
<keyword evidence="8" id="KW-0653">Protein transport</keyword>
<evidence type="ECO:0000256" key="8">
    <source>
        <dbReference type="ARBA" id="ARBA00022927"/>
    </source>
</evidence>
<comment type="subcellular location">
    <subcellularLocation>
        <location evidence="1">Cell membrane</location>
        <topology evidence="1">Peripheral membrane protein</topology>
        <orientation evidence="1">Cytoplasmic side</orientation>
    </subcellularLocation>
</comment>
<evidence type="ECO:0000256" key="1">
    <source>
        <dbReference type="ARBA" id="ARBA00004413"/>
    </source>
</evidence>
<keyword evidence="10" id="KW-1006">Bacterial flagellum protein export</keyword>
<organism evidence="12 13">
    <name type="scientific">[Clostridium] aminophilum</name>
    <dbReference type="NCBI Taxonomy" id="1526"/>
    <lineage>
        <taxon>Bacteria</taxon>
        <taxon>Bacillati</taxon>
        <taxon>Bacillota</taxon>
        <taxon>Clostridia</taxon>
        <taxon>Lachnospirales</taxon>
        <taxon>Lachnospiraceae</taxon>
    </lineage>
</organism>
<feature type="coiled-coil region" evidence="11">
    <location>
        <begin position="40"/>
        <end position="101"/>
    </location>
</feature>
<dbReference type="InterPro" id="IPR053716">
    <property type="entry name" value="Flag_assembly_chemotaxis_eff"/>
</dbReference>
<evidence type="ECO:0000256" key="3">
    <source>
        <dbReference type="ARBA" id="ARBA00020392"/>
    </source>
</evidence>
<keyword evidence="12" id="KW-0969">Cilium</keyword>
<evidence type="ECO:0000256" key="6">
    <source>
        <dbReference type="ARBA" id="ARBA00022500"/>
    </source>
</evidence>
<evidence type="ECO:0000256" key="4">
    <source>
        <dbReference type="ARBA" id="ARBA00022448"/>
    </source>
</evidence>
<sequence>MKQFHYSLQSVLEYENGVLDKLKGEYAERMKLVNDKKNFIAQLQKKSSDLLDEFDAVKHEGASIERFLLYSSMIGRIEEQIRKEQERLARLEDFAAKKKEEVVAANIDVSKFEKLKEKRREEYHIQVQKDQENFIDEFVSYQSKTRDNAS</sequence>
<comment type="similarity">
    <text evidence="2">Belongs to the FliJ family.</text>
</comment>
<dbReference type="GO" id="GO:0015031">
    <property type="term" value="P:protein transport"/>
    <property type="evidence" value="ECO:0007669"/>
    <property type="project" value="UniProtKB-KW"/>
</dbReference>
<gene>
    <name evidence="12" type="ORF">SAMN02910262_00881</name>
</gene>
<evidence type="ECO:0000256" key="10">
    <source>
        <dbReference type="ARBA" id="ARBA00023225"/>
    </source>
</evidence>
<proteinExistence type="inferred from homology"/>
<dbReference type="GO" id="GO:0044781">
    <property type="term" value="P:bacterial-type flagellum organization"/>
    <property type="evidence" value="ECO:0007669"/>
    <property type="project" value="UniProtKB-KW"/>
</dbReference>
<dbReference type="Gene3D" id="1.10.287.1700">
    <property type="match status" value="1"/>
</dbReference>
<dbReference type="GO" id="GO:0009288">
    <property type="term" value="C:bacterial-type flagellum"/>
    <property type="evidence" value="ECO:0007669"/>
    <property type="project" value="InterPro"/>
</dbReference>
<evidence type="ECO:0000256" key="9">
    <source>
        <dbReference type="ARBA" id="ARBA00023136"/>
    </source>
</evidence>
<dbReference type="AlphaFoldDB" id="A0A1I6IUV6"/>
<evidence type="ECO:0000256" key="7">
    <source>
        <dbReference type="ARBA" id="ARBA00022795"/>
    </source>
</evidence>
<dbReference type="Proteomes" id="UP000214760">
    <property type="component" value="Unassembled WGS sequence"/>
</dbReference>
<keyword evidence="12" id="KW-0282">Flagellum</keyword>
<evidence type="ECO:0000313" key="12">
    <source>
        <dbReference type="EMBL" id="SFR70459.1"/>
    </source>
</evidence>
<dbReference type="InterPro" id="IPR012823">
    <property type="entry name" value="Flagell_FliJ"/>
</dbReference>
<evidence type="ECO:0000313" key="13">
    <source>
        <dbReference type="Proteomes" id="UP000214760"/>
    </source>
</evidence>
<evidence type="ECO:0000256" key="11">
    <source>
        <dbReference type="SAM" id="Coils"/>
    </source>
</evidence>
<reference evidence="12 13" key="1">
    <citation type="submission" date="2016-10" db="EMBL/GenBank/DDBJ databases">
        <authorList>
            <person name="de Groot N.N."/>
        </authorList>
    </citation>
    <scope>NUCLEOTIDE SEQUENCE [LARGE SCALE GENOMIC DNA]</scope>
    <source>
        <strain evidence="12 13">F</strain>
    </source>
</reference>
<evidence type="ECO:0000256" key="2">
    <source>
        <dbReference type="ARBA" id="ARBA00010004"/>
    </source>
</evidence>
<keyword evidence="7" id="KW-1005">Bacterial flagellum biogenesis</keyword>
<protein>
    <recommendedName>
        <fullName evidence="3">Flagellar FliJ protein</fullName>
    </recommendedName>
</protein>
<dbReference type="Pfam" id="PF02050">
    <property type="entry name" value="FliJ"/>
    <property type="match status" value="1"/>
</dbReference>
<evidence type="ECO:0000256" key="5">
    <source>
        <dbReference type="ARBA" id="ARBA00022475"/>
    </source>
</evidence>